<organism evidence="2 3">
    <name type="scientific">Bacillus thermozeamaize</name>
    <dbReference type="NCBI Taxonomy" id="230954"/>
    <lineage>
        <taxon>Bacteria</taxon>
        <taxon>Bacillati</taxon>
        <taxon>Bacillota</taxon>
        <taxon>Bacilli</taxon>
        <taxon>Bacillales</taxon>
        <taxon>Bacillaceae</taxon>
        <taxon>Bacillus</taxon>
    </lineage>
</organism>
<dbReference type="AlphaFoldDB" id="A0A1Y3PN15"/>
<gene>
    <name evidence="2" type="ORF">BAA01_14150</name>
</gene>
<evidence type="ECO:0000313" key="2">
    <source>
        <dbReference type="EMBL" id="OUM88772.1"/>
    </source>
</evidence>
<accession>A0A1Y3PN15</accession>
<proteinExistence type="predicted"/>
<reference evidence="3" key="1">
    <citation type="submission" date="2016-06" db="EMBL/GenBank/DDBJ databases">
        <authorList>
            <person name="Nascimento L."/>
            <person name="Pereira R.V."/>
            <person name="Martins L.F."/>
            <person name="Quaggio R.B."/>
            <person name="Silva A.M."/>
            <person name="Setubal J.C."/>
        </authorList>
    </citation>
    <scope>NUCLEOTIDE SEQUENCE [LARGE SCALE GENOMIC DNA]</scope>
</reference>
<dbReference type="NCBIfam" id="TIGR03826">
    <property type="entry name" value="YvyF"/>
    <property type="match status" value="1"/>
</dbReference>
<evidence type="ECO:0000256" key="1">
    <source>
        <dbReference type="SAM" id="MobiDB-lite"/>
    </source>
</evidence>
<comment type="caution">
    <text evidence="2">The sequence shown here is derived from an EMBL/GenBank/DDBJ whole genome shotgun (WGS) entry which is preliminary data.</text>
</comment>
<evidence type="ECO:0008006" key="4">
    <source>
        <dbReference type="Google" id="ProtNLM"/>
    </source>
</evidence>
<evidence type="ECO:0000313" key="3">
    <source>
        <dbReference type="Proteomes" id="UP000196475"/>
    </source>
</evidence>
<protein>
    <recommendedName>
        <fullName evidence="4">Flagellar protein</fullName>
    </recommendedName>
</protein>
<feature type="region of interest" description="Disordered" evidence="1">
    <location>
        <begin position="114"/>
        <end position="135"/>
    </location>
</feature>
<dbReference type="EMBL" id="LZRT01000056">
    <property type="protein sequence ID" value="OUM88772.1"/>
    <property type="molecule type" value="Genomic_DNA"/>
</dbReference>
<dbReference type="Proteomes" id="UP000196475">
    <property type="component" value="Unassembled WGS sequence"/>
</dbReference>
<dbReference type="InterPro" id="IPR022258">
    <property type="entry name" value="Flagellar_operon_YvyF"/>
</dbReference>
<sequence length="146" mass="17287">MGEMDQLVDCRRCGRLFIRVNKDICPRCAQEIEQEFLLCHDYLRDHPGATVIEIHEATGVSVKQIEEFVKEGRFQFMRGEHLDYGCERCGRRIRKGKYCDQCSKELFEELSQVIEPPRKEPHSPRPSAPRSKGYVIWDRWKQKEDE</sequence>
<name>A0A1Y3PN15_9BACI</name>